<reference evidence="3" key="2">
    <citation type="submission" date="2020-09" db="EMBL/GenBank/DDBJ databases">
        <authorList>
            <person name="Sun Q."/>
            <person name="Zhou Y."/>
        </authorList>
    </citation>
    <scope>NUCLEOTIDE SEQUENCE</scope>
    <source>
        <strain evidence="3">CGMCC 1.12214</strain>
    </source>
</reference>
<accession>A0A917I5M5</accession>
<dbReference type="InterPro" id="IPR018306">
    <property type="entry name" value="Phage_T5_Orf172_DNA-bd"/>
</dbReference>
<comment type="caution">
    <text evidence="3">The sequence shown here is derived from an EMBL/GenBank/DDBJ whole genome shotgun (WGS) entry which is preliminary data.</text>
</comment>
<dbReference type="RefSeq" id="WP_188516983.1">
    <property type="nucleotide sequence ID" value="NZ_BMES01000001.1"/>
</dbReference>
<dbReference type="AlphaFoldDB" id="A0A917I5M5"/>
<feature type="domain" description="Bacteriophage T5 Orf172 DNA-binding" evidence="2">
    <location>
        <begin position="43"/>
        <end position="122"/>
    </location>
</feature>
<name>A0A917I5M5_9HYPH</name>
<dbReference type="Proteomes" id="UP000603912">
    <property type="component" value="Unassembled WGS sequence"/>
</dbReference>
<proteinExistence type="predicted"/>
<evidence type="ECO:0000313" key="3">
    <source>
        <dbReference type="EMBL" id="GGH14888.1"/>
    </source>
</evidence>
<evidence type="ECO:0000256" key="1">
    <source>
        <dbReference type="SAM" id="Phobius"/>
    </source>
</evidence>
<gene>
    <name evidence="3" type="ORF">GCM10007036_14490</name>
</gene>
<sequence length="187" mass="19618">MRLFVGWPRVFGVRTGMILGPEDFAPRGGGAPRAESGFVYVIRGDHGLVKVGFSTNPEARLATLRTASPFPLAFAYVCAVEGGAGPALAVEQQALAHLAGRRMNGEWFDTNVPTAVAAIAMAASWLGHRIVEIPADRLGEVMRLAAQGPAAAPSVSPLRRALQIALGLTLGFVTTSAILIAKAVAYR</sequence>
<feature type="transmembrane region" description="Helical" evidence="1">
    <location>
        <begin position="164"/>
        <end position="185"/>
    </location>
</feature>
<keyword evidence="1" id="KW-1133">Transmembrane helix</keyword>
<dbReference type="EMBL" id="BMES01000001">
    <property type="protein sequence ID" value="GGH14888.1"/>
    <property type="molecule type" value="Genomic_DNA"/>
</dbReference>
<dbReference type="SMART" id="SM00974">
    <property type="entry name" value="T5orf172"/>
    <property type="match status" value="1"/>
</dbReference>
<keyword evidence="1" id="KW-0472">Membrane</keyword>
<keyword evidence="1" id="KW-0812">Transmembrane</keyword>
<evidence type="ECO:0000313" key="4">
    <source>
        <dbReference type="Proteomes" id="UP000603912"/>
    </source>
</evidence>
<evidence type="ECO:0000259" key="2">
    <source>
        <dbReference type="SMART" id="SM00974"/>
    </source>
</evidence>
<dbReference type="Pfam" id="PF13455">
    <property type="entry name" value="MUG113"/>
    <property type="match status" value="1"/>
</dbReference>
<protein>
    <recommendedName>
        <fullName evidence="2">Bacteriophage T5 Orf172 DNA-binding domain-containing protein</fullName>
    </recommendedName>
</protein>
<keyword evidence="4" id="KW-1185">Reference proteome</keyword>
<organism evidence="3 4">
    <name type="scientific">Alsobacter metallidurans</name>
    <dbReference type="NCBI Taxonomy" id="340221"/>
    <lineage>
        <taxon>Bacteria</taxon>
        <taxon>Pseudomonadati</taxon>
        <taxon>Pseudomonadota</taxon>
        <taxon>Alphaproteobacteria</taxon>
        <taxon>Hyphomicrobiales</taxon>
        <taxon>Alsobacteraceae</taxon>
        <taxon>Alsobacter</taxon>
    </lineage>
</organism>
<reference evidence="3" key="1">
    <citation type="journal article" date="2014" name="Int. J. Syst. Evol. Microbiol.">
        <title>Complete genome sequence of Corynebacterium casei LMG S-19264T (=DSM 44701T), isolated from a smear-ripened cheese.</title>
        <authorList>
            <consortium name="US DOE Joint Genome Institute (JGI-PGF)"/>
            <person name="Walter F."/>
            <person name="Albersmeier A."/>
            <person name="Kalinowski J."/>
            <person name="Ruckert C."/>
        </authorList>
    </citation>
    <scope>NUCLEOTIDE SEQUENCE</scope>
    <source>
        <strain evidence="3">CGMCC 1.12214</strain>
    </source>
</reference>